<dbReference type="InterPro" id="IPR000073">
    <property type="entry name" value="AB_hydrolase_1"/>
</dbReference>
<proteinExistence type="predicted"/>
<reference evidence="3 4" key="1">
    <citation type="submission" date="2019-09" db="EMBL/GenBank/DDBJ databases">
        <title>YIM 132548 draft genome.</title>
        <authorList>
            <person name="Jiang L."/>
        </authorList>
    </citation>
    <scope>NUCLEOTIDE SEQUENCE [LARGE SCALE GENOMIC DNA]</scope>
    <source>
        <strain evidence="3 4">YIM 132548</strain>
    </source>
</reference>
<organism evidence="3 4">
    <name type="scientific">Methylobacterium planeticum</name>
    <dbReference type="NCBI Taxonomy" id="2615211"/>
    <lineage>
        <taxon>Bacteria</taxon>
        <taxon>Pseudomonadati</taxon>
        <taxon>Pseudomonadota</taxon>
        <taxon>Alphaproteobacteria</taxon>
        <taxon>Hyphomicrobiales</taxon>
        <taxon>Methylobacteriaceae</taxon>
        <taxon>Methylobacterium</taxon>
    </lineage>
</organism>
<comment type="caution">
    <text evidence="3">The sequence shown here is derived from an EMBL/GenBank/DDBJ whole genome shotgun (WGS) entry which is preliminary data.</text>
</comment>
<keyword evidence="4" id="KW-1185">Reference proteome</keyword>
<dbReference type="Proteomes" id="UP000441523">
    <property type="component" value="Unassembled WGS sequence"/>
</dbReference>
<evidence type="ECO:0000313" key="3">
    <source>
        <dbReference type="EMBL" id="KAB1074613.1"/>
    </source>
</evidence>
<keyword evidence="1 3" id="KW-0378">Hydrolase</keyword>
<protein>
    <submittedName>
        <fullName evidence="3">3-oxoadipate enol-lactonase</fullName>
        <ecNumber evidence="3">3.1.1.24</ecNumber>
    </submittedName>
</protein>
<feature type="domain" description="AB hydrolase-1" evidence="2">
    <location>
        <begin position="184"/>
        <end position="244"/>
    </location>
</feature>
<dbReference type="EMBL" id="VZZJ01000004">
    <property type="protein sequence ID" value="KAB1074613.1"/>
    <property type="molecule type" value="Genomic_DNA"/>
</dbReference>
<accession>A0A6N6MVI6</accession>
<dbReference type="PRINTS" id="PR00111">
    <property type="entry name" value="ABHYDROLASE"/>
</dbReference>
<name>A0A6N6MVI6_9HYPH</name>
<gene>
    <name evidence="3" type="primary">pcaD</name>
    <name evidence="3" type="ORF">F6X51_05630</name>
</gene>
<dbReference type="SUPFAM" id="SSF53474">
    <property type="entry name" value="alpha/beta-Hydrolases"/>
    <property type="match status" value="1"/>
</dbReference>
<dbReference type="InterPro" id="IPR050266">
    <property type="entry name" value="AB_hydrolase_sf"/>
</dbReference>
<dbReference type="EC" id="3.1.1.24" evidence="3"/>
<evidence type="ECO:0000313" key="4">
    <source>
        <dbReference type="Proteomes" id="UP000441523"/>
    </source>
</evidence>
<dbReference type="NCBIfam" id="TIGR02427">
    <property type="entry name" value="protocat_pcaD"/>
    <property type="match status" value="1"/>
</dbReference>
<dbReference type="AlphaFoldDB" id="A0A6N6MVI6"/>
<dbReference type="GO" id="GO:0047570">
    <property type="term" value="F:3-oxoadipate enol-lactonase activity"/>
    <property type="evidence" value="ECO:0007669"/>
    <property type="project" value="UniProtKB-EC"/>
</dbReference>
<dbReference type="InterPro" id="IPR026968">
    <property type="entry name" value="PcaD/CatD"/>
</dbReference>
<dbReference type="PANTHER" id="PTHR43798">
    <property type="entry name" value="MONOACYLGLYCEROL LIPASE"/>
    <property type="match status" value="1"/>
</dbReference>
<sequence length="260" mass="27174">MPIATVHGIDLFYDLTGPEVGPVVAFSNSLGTSLAMWEAQAAALTGRFRCLRYDTRGHGRSATLDRPATIEDLAGDLRGLLDHLGIARAHIVGLSLGGMTAQAFAATSPERVDRLVLMATAPHLPPATLWTERAATARRDGMGALVDAVIARWFTPAFHDAPQVGAVRRQLMATDPAGYAAACGVIAGMDLRPRLGRIGAPTLIISGADDPSTPPARGEELRAGIAGAEFVVLPGAAHLLNIEAAARVNRHLLGFLDAAA</sequence>
<evidence type="ECO:0000256" key="1">
    <source>
        <dbReference type="ARBA" id="ARBA00022801"/>
    </source>
</evidence>
<dbReference type="Gene3D" id="3.40.50.1820">
    <property type="entry name" value="alpha/beta hydrolase"/>
    <property type="match status" value="1"/>
</dbReference>
<dbReference type="PANTHER" id="PTHR43798:SF31">
    <property type="entry name" value="AB HYDROLASE SUPERFAMILY PROTEIN YCLE"/>
    <property type="match status" value="1"/>
</dbReference>
<dbReference type="RefSeq" id="WP_150962253.1">
    <property type="nucleotide sequence ID" value="NZ_VZZJ01000004.1"/>
</dbReference>
<evidence type="ECO:0000259" key="2">
    <source>
        <dbReference type="Pfam" id="PF00561"/>
    </source>
</evidence>
<feature type="domain" description="AB hydrolase-1" evidence="2">
    <location>
        <begin position="26"/>
        <end position="130"/>
    </location>
</feature>
<dbReference type="InterPro" id="IPR029058">
    <property type="entry name" value="AB_hydrolase_fold"/>
</dbReference>
<dbReference type="GO" id="GO:0016020">
    <property type="term" value="C:membrane"/>
    <property type="evidence" value="ECO:0007669"/>
    <property type="project" value="TreeGrafter"/>
</dbReference>
<dbReference type="Pfam" id="PF00561">
    <property type="entry name" value="Abhydrolase_1"/>
    <property type="match status" value="2"/>
</dbReference>
<dbReference type="GO" id="GO:0042952">
    <property type="term" value="P:beta-ketoadipate pathway"/>
    <property type="evidence" value="ECO:0007669"/>
    <property type="project" value="InterPro"/>
</dbReference>